<evidence type="ECO:0000313" key="3">
    <source>
        <dbReference type="EMBL" id="QGZ60054.1"/>
    </source>
</evidence>
<feature type="chain" id="PRO_5031333023" description="Lipoprotein" evidence="2">
    <location>
        <begin position="22"/>
        <end position="117"/>
    </location>
</feature>
<dbReference type="AlphaFoldDB" id="A0A7Z2JE31"/>
<evidence type="ECO:0000256" key="2">
    <source>
        <dbReference type="SAM" id="SignalP"/>
    </source>
</evidence>
<dbReference type="RefSeq" id="WP_158763227.1">
    <property type="nucleotide sequence ID" value="NZ_CP046912.1"/>
</dbReference>
<protein>
    <recommendedName>
        <fullName evidence="5">Lipoprotein</fullName>
    </recommendedName>
</protein>
<organism evidence="3 4">
    <name type="scientific">Paraburkholderia acidiphila</name>
    <dbReference type="NCBI Taxonomy" id="2571747"/>
    <lineage>
        <taxon>Bacteria</taxon>
        <taxon>Pseudomonadati</taxon>
        <taxon>Pseudomonadota</taxon>
        <taxon>Betaproteobacteria</taxon>
        <taxon>Burkholderiales</taxon>
        <taxon>Burkholderiaceae</taxon>
        <taxon>Paraburkholderia</taxon>
    </lineage>
</organism>
<dbReference type="OrthoDB" id="9782229at2"/>
<keyword evidence="2" id="KW-0732">Signal</keyword>
<feature type="signal peptide" evidence="2">
    <location>
        <begin position="1"/>
        <end position="21"/>
    </location>
</feature>
<proteinExistence type="predicted"/>
<dbReference type="Proteomes" id="UP000434209">
    <property type="component" value="Chromosome 4"/>
</dbReference>
<reference evidence="3 4" key="1">
    <citation type="submission" date="2019-12" db="EMBL/GenBank/DDBJ databases">
        <title>Paraburkholderia acidiphila 7Q-K02 sp. nov and Paraburkholderia acidisoli DHF22 sp. nov., two strains isolated from forest soil.</title>
        <authorList>
            <person name="Gao Z."/>
            <person name="Qiu L."/>
        </authorList>
    </citation>
    <scope>NUCLEOTIDE SEQUENCE [LARGE SCALE GENOMIC DNA]</scope>
    <source>
        <strain evidence="3 4">7Q-K02</strain>
    </source>
</reference>
<evidence type="ECO:0008006" key="5">
    <source>
        <dbReference type="Google" id="ProtNLM"/>
    </source>
</evidence>
<evidence type="ECO:0000256" key="1">
    <source>
        <dbReference type="SAM" id="MobiDB-lite"/>
    </source>
</evidence>
<evidence type="ECO:0000313" key="4">
    <source>
        <dbReference type="Proteomes" id="UP000434209"/>
    </source>
</evidence>
<dbReference type="PROSITE" id="PS51257">
    <property type="entry name" value="PROKAR_LIPOPROTEIN"/>
    <property type="match status" value="1"/>
</dbReference>
<sequence length="117" mass="12268">MKSLILGAVVAVMFVAGCATSGPTHNVETVKLSNDREGWGVHCHGLLESSKTCFKVASKVCAGKSVQVIYAFDRLESGLGPKEDARDLVFICGVPPGRAVDSRESATAAPSSRLSTM</sequence>
<feature type="region of interest" description="Disordered" evidence="1">
    <location>
        <begin position="98"/>
        <end position="117"/>
    </location>
</feature>
<dbReference type="KEGG" id="pacp:FAZ97_34615"/>
<accession>A0A7Z2JE31</accession>
<name>A0A7Z2JE31_9BURK</name>
<gene>
    <name evidence="3" type="ORF">FAZ97_34615</name>
</gene>
<dbReference type="EMBL" id="CP046912">
    <property type="protein sequence ID" value="QGZ60054.1"/>
    <property type="molecule type" value="Genomic_DNA"/>
</dbReference>
<keyword evidence="4" id="KW-1185">Reference proteome</keyword>
<feature type="compositionally biased region" description="Polar residues" evidence="1">
    <location>
        <begin position="108"/>
        <end position="117"/>
    </location>
</feature>